<evidence type="ECO:0000313" key="7">
    <source>
        <dbReference type="Proteomes" id="UP000612893"/>
    </source>
</evidence>
<dbReference type="Proteomes" id="UP000612893">
    <property type="component" value="Unassembled WGS sequence"/>
</dbReference>
<dbReference type="InterPro" id="IPR001173">
    <property type="entry name" value="Glyco_trans_2-like"/>
</dbReference>
<accession>A0A934K3U7</accession>
<dbReference type="Pfam" id="PF00535">
    <property type="entry name" value="Glycos_transf_2"/>
    <property type="match status" value="1"/>
</dbReference>
<reference evidence="6" key="1">
    <citation type="submission" date="2020-10" db="EMBL/GenBank/DDBJ databases">
        <title>Ca. Dormibacterota MAGs.</title>
        <authorList>
            <person name="Montgomery K."/>
        </authorList>
    </citation>
    <scope>NUCLEOTIDE SEQUENCE [LARGE SCALE GENOMIC DNA]</scope>
    <source>
        <strain evidence="6">SC8812_S17_10</strain>
    </source>
</reference>
<gene>
    <name evidence="6" type="ORF">JF922_09805</name>
</gene>
<dbReference type="CDD" id="cd04186">
    <property type="entry name" value="GT_2_like_c"/>
    <property type="match status" value="1"/>
</dbReference>
<dbReference type="PANTHER" id="PTHR43179:SF12">
    <property type="entry name" value="GALACTOFURANOSYLTRANSFERASE GLFT2"/>
    <property type="match status" value="1"/>
</dbReference>
<comment type="pathway">
    <text evidence="1">Cell wall biogenesis; cell wall polysaccharide biosynthesis.</text>
</comment>
<evidence type="ECO:0000313" key="6">
    <source>
        <dbReference type="EMBL" id="MBJ7598364.1"/>
    </source>
</evidence>
<protein>
    <submittedName>
        <fullName evidence="6">Glycosyltransferase family 2 protein</fullName>
    </submittedName>
</protein>
<evidence type="ECO:0000256" key="4">
    <source>
        <dbReference type="ARBA" id="ARBA00022679"/>
    </source>
</evidence>
<dbReference type="AlphaFoldDB" id="A0A934K3U7"/>
<dbReference type="EMBL" id="JAEKNR010000105">
    <property type="protein sequence ID" value="MBJ7598364.1"/>
    <property type="molecule type" value="Genomic_DNA"/>
</dbReference>
<sequence length="311" mass="35238">MQEVDGGFEPMLVDNASTDGSVEHVRRRWPQVRVVRSTVNLGFAAGNNLGMRAASGRHLVLLNTDTRVQTGWLSALISAAELEPRIGAVTSKLVFMADPGEIQNAGSLLLSDGSGADRGFHERDAGQYDCREEVFGACGAAVLYRREMLDDVGHFDETFFNYYEDTDLNWRMRLRGWKVLYEPAALVHHVHTGSSGEWSPFFTFHVDRNRLFMILKNAPPRMVMDSVGHFAGLSGRNAARTMMGRFMRPPQALRRADLGPGRARIHVDVVRSLAAHMPEMLAKRRQVRRRRTVPDRDIESWFYPRDLWLSR</sequence>
<evidence type="ECO:0000259" key="5">
    <source>
        <dbReference type="Pfam" id="PF00535"/>
    </source>
</evidence>
<keyword evidence="7" id="KW-1185">Reference proteome</keyword>
<evidence type="ECO:0000256" key="2">
    <source>
        <dbReference type="ARBA" id="ARBA00006739"/>
    </source>
</evidence>
<name>A0A934K3U7_9BACT</name>
<proteinExistence type="inferred from homology"/>
<dbReference type="Gene3D" id="3.90.550.10">
    <property type="entry name" value="Spore Coat Polysaccharide Biosynthesis Protein SpsA, Chain A"/>
    <property type="match status" value="1"/>
</dbReference>
<feature type="domain" description="Glycosyltransferase 2-like" evidence="5">
    <location>
        <begin position="9"/>
        <end position="152"/>
    </location>
</feature>
<comment type="caution">
    <text evidence="6">The sequence shown here is derived from an EMBL/GenBank/DDBJ whole genome shotgun (WGS) entry which is preliminary data.</text>
</comment>
<dbReference type="InterPro" id="IPR029044">
    <property type="entry name" value="Nucleotide-diphossugar_trans"/>
</dbReference>
<dbReference type="SUPFAM" id="SSF53448">
    <property type="entry name" value="Nucleotide-diphospho-sugar transferases"/>
    <property type="match status" value="1"/>
</dbReference>
<evidence type="ECO:0000256" key="1">
    <source>
        <dbReference type="ARBA" id="ARBA00004776"/>
    </source>
</evidence>
<dbReference type="GO" id="GO:0016757">
    <property type="term" value="F:glycosyltransferase activity"/>
    <property type="evidence" value="ECO:0007669"/>
    <property type="project" value="UniProtKB-KW"/>
</dbReference>
<organism evidence="6 7">
    <name type="scientific">Candidatus Nephthysia bennettiae</name>
    <dbReference type="NCBI Taxonomy" id="3127016"/>
    <lineage>
        <taxon>Bacteria</taxon>
        <taxon>Bacillati</taxon>
        <taxon>Candidatus Dormiibacterota</taxon>
        <taxon>Candidatus Dormibacteria</taxon>
        <taxon>Candidatus Dormibacterales</taxon>
        <taxon>Candidatus Dormibacteraceae</taxon>
        <taxon>Candidatus Nephthysia</taxon>
    </lineage>
</organism>
<keyword evidence="4" id="KW-0808">Transferase</keyword>
<keyword evidence="3" id="KW-0328">Glycosyltransferase</keyword>
<evidence type="ECO:0000256" key="3">
    <source>
        <dbReference type="ARBA" id="ARBA00022676"/>
    </source>
</evidence>
<dbReference type="PANTHER" id="PTHR43179">
    <property type="entry name" value="RHAMNOSYLTRANSFERASE WBBL"/>
    <property type="match status" value="1"/>
</dbReference>
<comment type="similarity">
    <text evidence="2">Belongs to the glycosyltransferase 2 family.</text>
</comment>